<reference evidence="2 3" key="1">
    <citation type="journal article" date="2021" name="bioRxiv">
        <title>Chromosome-scale and haplotype-resolved genome assembly of a tetraploid potato cultivar.</title>
        <authorList>
            <person name="Sun H."/>
            <person name="Jiao W.-B."/>
            <person name="Krause K."/>
            <person name="Campoy J.A."/>
            <person name="Goel M."/>
            <person name="Folz-Donahue K."/>
            <person name="Kukat C."/>
            <person name="Huettel B."/>
            <person name="Schneeberger K."/>
        </authorList>
    </citation>
    <scope>NUCLEOTIDE SEQUENCE [LARGE SCALE GENOMIC DNA]</scope>
    <source>
        <strain evidence="2">SolTubOtavaFocal</strain>
        <tissue evidence="2">Leaves</tissue>
    </source>
</reference>
<keyword evidence="3" id="KW-1185">Reference proteome</keyword>
<feature type="compositionally biased region" description="Polar residues" evidence="1">
    <location>
        <begin position="20"/>
        <end position="31"/>
    </location>
</feature>
<gene>
    <name evidence="2" type="ORF">KY290_007980</name>
</gene>
<evidence type="ECO:0000313" key="2">
    <source>
        <dbReference type="EMBL" id="KAH0776569.1"/>
    </source>
</evidence>
<feature type="region of interest" description="Disordered" evidence="1">
    <location>
        <begin position="17"/>
        <end position="93"/>
    </location>
</feature>
<feature type="compositionally biased region" description="Low complexity" evidence="1">
    <location>
        <begin position="32"/>
        <end position="48"/>
    </location>
</feature>
<proteinExistence type="predicted"/>
<evidence type="ECO:0000256" key="1">
    <source>
        <dbReference type="SAM" id="MobiDB-lite"/>
    </source>
</evidence>
<comment type="caution">
    <text evidence="2">The sequence shown here is derived from an EMBL/GenBank/DDBJ whole genome shotgun (WGS) entry which is preliminary data.</text>
</comment>
<dbReference type="Proteomes" id="UP000826656">
    <property type="component" value="Unassembled WGS sequence"/>
</dbReference>
<organism evidence="2 3">
    <name type="scientific">Solanum tuberosum</name>
    <name type="common">Potato</name>
    <dbReference type="NCBI Taxonomy" id="4113"/>
    <lineage>
        <taxon>Eukaryota</taxon>
        <taxon>Viridiplantae</taxon>
        <taxon>Streptophyta</taxon>
        <taxon>Embryophyta</taxon>
        <taxon>Tracheophyta</taxon>
        <taxon>Spermatophyta</taxon>
        <taxon>Magnoliopsida</taxon>
        <taxon>eudicotyledons</taxon>
        <taxon>Gunneridae</taxon>
        <taxon>Pentapetalae</taxon>
        <taxon>asterids</taxon>
        <taxon>lamiids</taxon>
        <taxon>Solanales</taxon>
        <taxon>Solanaceae</taxon>
        <taxon>Solanoideae</taxon>
        <taxon>Solaneae</taxon>
        <taxon>Solanum</taxon>
    </lineage>
</organism>
<sequence length="93" mass="9719">MTLLQAAGQRCSLIFRPPAASSQLRPATNSSLTQLQQRQQQPQTATPAGEDSHQQLQPVTATPASSGDSSSSSRTETAAGSTGVQQQLLSEQP</sequence>
<evidence type="ECO:0000313" key="3">
    <source>
        <dbReference type="Proteomes" id="UP000826656"/>
    </source>
</evidence>
<protein>
    <submittedName>
        <fullName evidence="2">Uncharacterized protein</fullName>
    </submittedName>
</protein>
<feature type="compositionally biased region" description="Low complexity" evidence="1">
    <location>
        <begin position="60"/>
        <end position="83"/>
    </location>
</feature>
<name>A0ABQ7W752_SOLTU</name>
<dbReference type="EMBL" id="JAIVGD010000003">
    <property type="protein sequence ID" value="KAH0776569.1"/>
    <property type="molecule type" value="Genomic_DNA"/>
</dbReference>
<feature type="compositionally biased region" description="Polar residues" evidence="1">
    <location>
        <begin position="84"/>
        <end position="93"/>
    </location>
</feature>
<accession>A0ABQ7W752</accession>